<dbReference type="SUPFAM" id="SSF55486">
    <property type="entry name" value="Metalloproteases ('zincins'), catalytic domain"/>
    <property type="match status" value="1"/>
</dbReference>
<dbReference type="InterPro" id="IPR042089">
    <property type="entry name" value="Peptidase_M13_dom_2"/>
</dbReference>
<sequence>MDAPENAKRPTWPKHWHHCVRLLVAAFVATLVVLLWVLAFHMRGSARSATADSEASQAGRRCSSGRCKETARLLKSFRSNHTSACVDFYEHVCAGVHDTAESSAGSTNFVVVRQLAAAATASIVKHALAQGPPRLQQTAGQKASAFLRMCKTRELHHEDNLSALRSYVEASGLFREAADFNPLVKTAEHLFVLGLPVFYQVGVDDAFVWRRSRLLTVEVSAVTVLWLKTQRAFSSQVSYTKHVLRVLLGAGIQPGRAEALSSTIPDLEDVVHAAYREYLVEKSNNSRMLIVRLDEQASLFSNDMQTRQEWSEFVAKNVTTGHPSPVYVFMEEATANFFKKIFDKLSDAKVRTLIAWEVIRDIVIVSGVVPFRGHYTQWYCIQKTLSVYGHGLTVPYFQSLVTSKKLRKIGNIYANIKYYMTKVTNTSWWLQGSDPRKFVSMAIYNRKTNALFLSGSSSFTPALDPKGPVEVNYGFFGRIVAQGIMRVMASFADGAHRTPRYSDFWTNDTRRNLREVTLCLGEQAGELEESSAEYKQRLHRLRSAAWTKARGETSPVPLPVVLEALGLVPLYEAYVEAIKYDAPYRPLLLPGLEDLSEERLFFFTWCYSLCSGERTPQGRALGSLRCNLAVANQAPFIDAFACHSELPMNPSVKCTLW</sequence>
<evidence type="ECO:0000259" key="2">
    <source>
        <dbReference type="Pfam" id="PF05649"/>
    </source>
</evidence>
<dbReference type="InterPro" id="IPR008753">
    <property type="entry name" value="Peptidase_M13_N"/>
</dbReference>
<dbReference type="GO" id="GO:0005886">
    <property type="term" value="C:plasma membrane"/>
    <property type="evidence" value="ECO:0007669"/>
    <property type="project" value="TreeGrafter"/>
</dbReference>
<dbReference type="VEuPathDB" id="VectorBase:RSAN_049232"/>
<name>A0A9D4QFE7_RHISA</name>
<evidence type="ECO:0000313" key="4">
    <source>
        <dbReference type="Proteomes" id="UP000821837"/>
    </source>
</evidence>
<reference evidence="3" key="1">
    <citation type="journal article" date="2020" name="Cell">
        <title>Large-Scale Comparative Analyses of Tick Genomes Elucidate Their Genetic Diversity and Vector Capacities.</title>
        <authorList>
            <consortium name="Tick Genome and Microbiome Consortium (TIGMIC)"/>
            <person name="Jia N."/>
            <person name="Wang J."/>
            <person name="Shi W."/>
            <person name="Du L."/>
            <person name="Sun Y."/>
            <person name="Zhan W."/>
            <person name="Jiang J.F."/>
            <person name="Wang Q."/>
            <person name="Zhang B."/>
            <person name="Ji P."/>
            <person name="Bell-Sakyi L."/>
            <person name="Cui X.M."/>
            <person name="Yuan T.T."/>
            <person name="Jiang B.G."/>
            <person name="Yang W.F."/>
            <person name="Lam T.T."/>
            <person name="Chang Q.C."/>
            <person name="Ding S.J."/>
            <person name="Wang X.J."/>
            <person name="Zhu J.G."/>
            <person name="Ruan X.D."/>
            <person name="Zhao L."/>
            <person name="Wei J.T."/>
            <person name="Ye R.Z."/>
            <person name="Que T.C."/>
            <person name="Du C.H."/>
            <person name="Zhou Y.H."/>
            <person name="Cheng J.X."/>
            <person name="Dai P.F."/>
            <person name="Guo W.B."/>
            <person name="Han X.H."/>
            <person name="Huang E.J."/>
            <person name="Li L.F."/>
            <person name="Wei W."/>
            <person name="Gao Y.C."/>
            <person name="Liu J.Z."/>
            <person name="Shao H.Z."/>
            <person name="Wang X."/>
            <person name="Wang C.C."/>
            <person name="Yang T.C."/>
            <person name="Huo Q.B."/>
            <person name="Li W."/>
            <person name="Chen H.Y."/>
            <person name="Chen S.E."/>
            <person name="Zhou L.G."/>
            <person name="Ni X.B."/>
            <person name="Tian J.H."/>
            <person name="Sheng Y."/>
            <person name="Liu T."/>
            <person name="Pan Y.S."/>
            <person name="Xia L.Y."/>
            <person name="Li J."/>
            <person name="Zhao F."/>
            <person name="Cao W.C."/>
        </authorList>
    </citation>
    <scope>NUCLEOTIDE SEQUENCE</scope>
    <source>
        <strain evidence="3">Rsan-2018</strain>
    </source>
</reference>
<dbReference type="GO" id="GO:0004222">
    <property type="term" value="F:metalloendopeptidase activity"/>
    <property type="evidence" value="ECO:0007669"/>
    <property type="project" value="InterPro"/>
</dbReference>
<dbReference type="InterPro" id="IPR024079">
    <property type="entry name" value="MetalloPept_cat_dom_sf"/>
</dbReference>
<comment type="caution">
    <text evidence="3">The sequence shown here is derived from an EMBL/GenBank/DDBJ whole genome shotgun (WGS) entry which is preliminary data.</text>
</comment>
<evidence type="ECO:0000256" key="1">
    <source>
        <dbReference type="ARBA" id="ARBA00007357"/>
    </source>
</evidence>
<evidence type="ECO:0000313" key="3">
    <source>
        <dbReference type="EMBL" id="KAH7981909.1"/>
    </source>
</evidence>
<reference evidence="3" key="2">
    <citation type="submission" date="2021-09" db="EMBL/GenBank/DDBJ databases">
        <authorList>
            <person name="Jia N."/>
            <person name="Wang J."/>
            <person name="Shi W."/>
            <person name="Du L."/>
            <person name="Sun Y."/>
            <person name="Zhan W."/>
            <person name="Jiang J."/>
            <person name="Wang Q."/>
            <person name="Zhang B."/>
            <person name="Ji P."/>
            <person name="Sakyi L.B."/>
            <person name="Cui X."/>
            <person name="Yuan T."/>
            <person name="Jiang B."/>
            <person name="Yang W."/>
            <person name="Lam T.T.-Y."/>
            <person name="Chang Q."/>
            <person name="Ding S."/>
            <person name="Wang X."/>
            <person name="Zhu J."/>
            <person name="Ruan X."/>
            <person name="Zhao L."/>
            <person name="Wei J."/>
            <person name="Que T."/>
            <person name="Du C."/>
            <person name="Cheng J."/>
            <person name="Dai P."/>
            <person name="Han X."/>
            <person name="Huang E."/>
            <person name="Gao Y."/>
            <person name="Liu J."/>
            <person name="Shao H."/>
            <person name="Ye R."/>
            <person name="Li L."/>
            <person name="Wei W."/>
            <person name="Wang X."/>
            <person name="Wang C."/>
            <person name="Huo Q."/>
            <person name="Li W."/>
            <person name="Guo W."/>
            <person name="Chen H."/>
            <person name="Chen S."/>
            <person name="Zhou L."/>
            <person name="Zhou L."/>
            <person name="Ni X."/>
            <person name="Tian J."/>
            <person name="Zhou Y."/>
            <person name="Sheng Y."/>
            <person name="Liu T."/>
            <person name="Pan Y."/>
            <person name="Xia L."/>
            <person name="Li J."/>
            <person name="Zhao F."/>
            <person name="Cao W."/>
        </authorList>
    </citation>
    <scope>NUCLEOTIDE SEQUENCE</scope>
    <source>
        <strain evidence="3">Rsan-2018</strain>
        <tissue evidence="3">Larvae</tissue>
    </source>
</reference>
<proteinExistence type="inferred from homology"/>
<dbReference type="GO" id="GO:0016485">
    <property type="term" value="P:protein processing"/>
    <property type="evidence" value="ECO:0007669"/>
    <property type="project" value="TreeGrafter"/>
</dbReference>
<organism evidence="3 4">
    <name type="scientific">Rhipicephalus sanguineus</name>
    <name type="common">Brown dog tick</name>
    <name type="synonym">Ixodes sanguineus</name>
    <dbReference type="NCBI Taxonomy" id="34632"/>
    <lineage>
        <taxon>Eukaryota</taxon>
        <taxon>Metazoa</taxon>
        <taxon>Ecdysozoa</taxon>
        <taxon>Arthropoda</taxon>
        <taxon>Chelicerata</taxon>
        <taxon>Arachnida</taxon>
        <taxon>Acari</taxon>
        <taxon>Parasitiformes</taxon>
        <taxon>Ixodida</taxon>
        <taxon>Ixodoidea</taxon>
        <taxon>Ixodidae</taxon>
        <taxon>Rhipicephalinae</taxon>
        <taxon>Rhipicephalus</taxon>
        <taxon>Rhipicephalus</taxon>
    </lineage>
</organism>
<dbReference type="Proteomes" id="UP000821837">
    <property type="component" value="Chromosome 1"/>
</dbReference>
<gene>
    <name evidence="3" type="ORF">HPB52_001757</name>
</gene>
<dbReference type="AlphaFoldDB" id="A0A9D4QFE7"/>
<dbReference type="PROSITE" id="PS51885">
    <property type="entry name" value="NEPRILYSIN"/>
    <property type="match status" value="1"/>
</dbReference>
<comment type="similarity">
    <text evidence="1">Belongs to the peptidase M13 family.</text>
</comment>
<dbReference type="InterPro" id="IPR000718">
    <property type="entry name" value="Peptidase_M13"/>
</dbReference>
<dbReference type="PANTHER" id="PTHR11733">
    <property type="entry name" value="ZINC METALLOPROTEASE FAMILY M13 NEPRILYSIN-RELATED"/>
    <property type="match status" value="1"/>
</dbReference>
<accession>A0A9D4QFE7</accession>
<dbReference type="PANTHER" id="PTHR11733:SF241">
    <property type="entry name" value="GH26575P-RELATED"/>
    <property type="match status" value="1"/>
</dbReference>
<feature type="domain" description="Peptidase M13 N-terminal" evidence="2">
    <location>
        <begin position="85"/>
        <end position="364"/>
    </location>
</feature>
<dbReference type="Gene3D" id="3.40.390.10">
    <property type="entry name" value="Collagenase (Catalytic Domain)"/>
    <property type="match status" value="2"/>
</dbReference>
<dbReference type="EMBL" id="JABSTV010001245">
    <property type="protein sequence ID" value="KAH7981909.1"/>
    <property type="molecule type" value="Genomic_DNA"/>
</dbReference>
<dbReference type="Gene3D" id="1.10.1380.10">
    <property type="entry name" value="Neutral endopeptidase , domain2"/>
    <property type="match status" value="1"/>
</dbReference>
<dbReference type="Pfam" id="PF05649">
    <property type="entry name" value="Peptidase_M13_N"/>
    <property type="match status" value="1"/>
</dbReference>
<protein>
    <recommendedName>
        <fullName evidence="2">Peptidase M13 N-terminal domain-containing protein</fullName>
    </recommendedName>
</protein>
<keyword evidence="4" id="KW-1185">Reference proteome</keyword>